<gene>
    <name evidence="1" type="ORF">E1261_00165</name>
</gene>
<dbReference type="RefSeq" id="WP_132399770.1">
    <property type="nucleotide sequence ID" value="NZ_SMKA01000001.1"/>
</dbReference>
<evidence type="ECO:0000313" key="2">
    <source>
        <dbReference type="Proteomes" id="UP000295075"/>
    </source>
</evidence>
<dbReference type="OrthoDB" id="9906273at2"/>
<comment type="caution">
    <text evidence="1">The sequence shown here is derived from an EMBL/GenBank/DDBJ whole genome shotgun (WGS) entry which is preliminary data.</text>
</comment>
<proteinExistence type="predicted"/>
<dbReference type="AlphaFoldDB" id="A0A4R4QJ75"/>
<keyword evidence="2" id="KW-1185">Reference proteome</keyword>
<sequence length="133" mass="14480">MTTEWTGAAVSGSSDAVRALLQAEGRPSAWTLGYVDATKMRRAELDAHLARIREYAERHQLSLIATYVDEPDGGGGGFQALRNRIETAAPSPVLVTTLAHLDPAAIDLEGRTTAETRRQYLQRQGTDVTEVFP</sequence>
<dbReference type="EMBL" id="SMKA01000001">
    <property type="protein sequence ID" value="TDC35778.1"/>
    <property type="molecule type" value="Genomic_DNA"/>
</dbReference>
<dbReference type="Proteomes" id="UP000295075">
    <property type="component" value="Unassembled WGS sequence"/>
</dbReference>
<organism evidence="1 2">
    <name type="scientific">Kribbella albertanoniae</name>
    <dbReference type="NCBI Taxonomy" id="1266829"/>
    <lineage>
        <taxon>Bacteria</taxon>
        <taxon>Bacillati</taxon>
        <taxon>Actinomycetota</taxon>
        <taxon>Actinomycetes</taxon>
        <taxon>Propionibacteriales</taxon>
        <taxon>Kribbellaceae</taxon>
        <taxon>Kribbella</taxon>
    </lineage>
</organism>
<protein>
    <recommendedName>
        <fullName evidence="3">Recombinase family protein</fullName>
    </recommendedName>
</protein>
<evidence type="ECO:0008006" key="3">
    <source>
        <dbReference type="Google" id="ProtNLM"/>
    </source>
</evidence>
<reference evidence="1 2" key="1">
    <citation type="submission" date="2019-03" db="EMBL/GenBank/DDBJ databases">
        <title>Draft genome sequences of novel Actinobacteria.</title>
        <authorList>
            <person name="Sahin N."/>
            <person name="Ay H."/>
            <person name="Saygin H."/>
        </authorList>
    </citation>
    <scope>NUCLEOTIDE SEQUENCE [LARGE SCALE GENOMIC DNA]</scope>
    <source>
        <strain evidence="1 2">JCM 30547</strain>
    </source>
</reference>
<evidence type="ECO:0000313" key="1">
    <source>
        <dbReference type="EMBL" id="TDC35778.1"/>
    </source>
</evidence>
<accession>A0A4R4QJ75</accession>
<name>A0A4R4QJ75_9ACTN</name>